<evidence type="ECO:0000313" key="1">
    <source>
        <dbReference type="EMBL" id="MFC3674666.1"/>
    </source>
</evidence>
<reference evidence="2" key="1">
    <citation type="journal article" date="2019" name="Int. J. Syst. Evol. Microbiol.">
        <title>The Global Catalogue of Microorganisms (GCM) 10K type strain sequencing project: providing services to taxonomists for standard genome sequencing and annotation.</title>
        <authorList>
            <consortium name="The Broad Institute Genomics Platform"/>
            <consortium name="The Broad Institute Genome Sequencing Center for Infectious Disease"/>
            <person name="Wu L."/>
            <person name="Ma J."/>
        </authorList>
    </citation>
    <scope>NUCLEOTIDE SEQUENCE [LARGE SCALE GENOMIC DNA]</scope>
    <source>
        <strain evidence="2">KCTC 42182</strain>
    </source>
</reference>
<comment type="caution">
    <text evidence="1">The sequence shown here is derived from an EMBL/GenBank/DDBJ whole genome shotgun (WGS) entry which is preliminary data.</text>
</comment>
<dbReference type="Gene3D" id="2.40.300.10">
    <property type="entry name" value="Head decoration protein D"/>
    <property type="match status" value="1"/>
</dbReference>
<name>A0ABV7VB72_9PROT</name>
<gene>
    <name evidence="1" type="ORF">ACFOOQ_03865</name>
</gene>
<evidence type="ECO:0000313" key="2">
    <source>
        <dbReference type="Proteomes" id="UP001595711"/>
    </source>
</evidence>
<keyword evidence="2" id="KW-1185">Reference proteome</keyword>
<dbReference type="Pfam" id="PF02924">
    <property type="entry name" value="HDPD"/>
    <property type="match status" value="1"/>
</dbReference>
<sequence>MPTADGFTSQGTLVQENLFASDFPRIYRKLTLTGGAARRRGDMLGAITATGKLKLAAAAAGDGSEVPRFALAEDADASAADVECLVFVTGHFLPDALTFGAGLTADSSRDGLRTLGLHI</sequence>
<dbReference type="InterPro" id="IPR004195">
    <property type="entry name" value="Head_decoration_D"/>
</dbReference>
<dbReference type="EMBL" id="JBHRYJ010000001">
    <property type="protein sequence ID" value="MFC3674666.1"/>
    <property type="molecule type" value="Genomic_DNA"/>
</dbReference>
<proteinExistence type="predicted"/>
<organism evidence="1 2">
    <name type="scientific">Ferrovibrio xuzhouensis</name>
    <dbReference type="NCBI Taxonomy" id="1576914"/>
    <lineage>
        <taxon>Bacteria</taxon>
        <taxon>Pseudomonadati</taxon>
        <taxon>Pseudomonadota</taxon>
        <taxon>Alphaproteobacteria</taxon>
        <taxon>Rhodospirillales</taxon>
        <taxon>Rhodospirillaceae</taxon>
        <taxon>Ferrovibrio</taxon>
    </lineage>
</organism>
<dbReference type="RefSeq" id="WP_379722005.1">
    <property type="nucleotide sequence ID" value="NZ_JBHRYJ010000001.1"/>
</dbReference>
<accession>A0ABV7VB72</accession>
<dbReference type="Proteomes" id="UP001595711">
    <property type="component" value="Unassembled WGS sequence"/>
</dbReference>
<protein>
    <submittedName>
        <fullName evidence="1">Head decoration protein</fullName>
    </submittedName>
</protein>